<dbReference type="Proteomes" id="UP000314294">
    <property type="component" value="Unassembled WGS sequence"/>
</dbReference>
<dbReference type="EMBL" id="SRLO01000531">
    <property type="protein sequence ID" value="TNN52978.1"/>
    <property type="molecule type" value="Genomic_DNA"/>
</dbReference>
<name>A0A4Z2GHF1_9TELE</name>
<gene>
    <name evidence="2" type="ORF">EYF80_036843</name>
</gene>
<feature type="region of interest" description="Disordered" evidence="1">
    <location>
        <begin position="104"/>
        <end position="125"/>
    </location>
</feature>
<reference evidence="2 3" key="1">
    <citation type="submission" date="2019-03" db="EMBL/GenBank/DDBJ databases">
        <title>First draft genome of Liparis tanakae, snailfish: a comprehensive survey of snailfish specific genes.</title>
        <authorList>
            <person name="Kim W."/>
            <person name="Song I."/>
            <person name="Jeong J.-H."/>
            <person name="Kim D."/>
            <person name="Kim S."/>
            <person name="Ryu S."/>
            <person name="Song J.Y."/>
            <person name="Lee S.K."/>
        </authorList>
    </citation>
    <scope>NUCLEOTIDE SEQUENCE [LARGE SCALE GENOMIC DNA]</scope>
    <source>
        <tissue evidence="2">Muscle</tissue>
    </source>
</reference>
<evidence type="ECO:0000256" key="1">
    <source>
        <dbReference type="SAM" id="MobiDB-lite"/>
    </source>
</evidence>
<evidence type="ECO:0000313" key="2">
    <source>
        <dbReference type="EMBL" id="TNN52978.1"/>
    </source>
</evidence>
<organism evidence="2 3">
    <name type="scientific">Liparis tanakae</name>
    <name type="common">Tanaka's snailfish</name>
    <dbReference type="NCBI Taxonomy" id="230148"/>
    <lineage>
        <taxon>Eukaryota</taxon>
        <taxon>Metazoa</taxon>
        <taxon>Chordata</taxon>
        <taxon>Craniata</taxon>
        <taxon>Vertebrata</taxon>
        <taxon>Euteleostomi</taxon>
        <taxon>Actinopterygii</taxon>
        <taxon>Neopterygii</taxon>
        <taxon>Teleostei</taxon>
        <taxon>Neoteleostei</taxon>
        <taxon>Acanthomorphata</taxon>
        <taxon>Eupercaria</taxon>
        <taxon>Perciformes</taxon>
        <taxon>Cottioidei</taxon>
        <taxon>Cottales</taxon>
        <taxon>Liparidae</taxon>
        <taxon>Liparis</taxon>
    </lineage>
</organism>
<accession>A0A4Z2GHF1</accession>
<dbReference type="AlphaFoldDB" id="A0A4Z2GHF1"/>
<keyword evidence="3" id="KW-1185">Reference proteome</keyword>
<comment type="caution">
    <text evidence="2">The sequence shown here is derived from an EMBL/GenBank/DDBJ whole genome shotgun (WGS) entry which is preliminary data.</text>
</comment>
<feature type="region of interest" description="Disordered" evidence="1">
    <location>
        <begin position="1"/>
        <end position="30"/>
    </location>
</feature>
<evidence type="ECO:0000313" key="3">
    <source>
        <dbReference type="Proteomes" id="UP000314294"/>
    </source>
</evidence>
<proteinExistence type="predicted"/>
<sequence>MAMLSNTPMKGMTAIPPPRPCTQPRGGGGGPAVRAATSLCILTCTISPKVTTVPLAVVSVVGGGLNGGSPRDVSPVTVNTGFLASLEQVGASSEPRVFFMNSNATSRARQRRPSTTSPILASGIL</sequence>
<feature type="compositionally biased region" description="Polar residues" evidence="1">
    <location>
        <begin position="104"/>
        <end position="119"/>
    </location>
</feature>
<protein>
    <submittedName>
        <fullName evidence="2">Uncharacterized protein</fullName>
    </submittedName>
</protein>